<proteinExistence type="predicted"/>
<dbReference type="InterPro" id="IPR000086">
    <property type="entry name" value="NUDIX_hydrolase_dom"/>
</dbReference>
<organism evidence="2">
    <name type="scientific">viral metagenome</name>
    <dbReference type="NCBI Taxonomy" id="1070528"/>
    <lineage>
        <taxon>unclassified sequences</taxon>
        <taxon>metagenomes</taxon>
        <taxon>organismal metagenomes</taxon>
    </lineage>
</organism>
<reference evidence="2" key="1">
    <citation type="journal article" date="2020" name="Nature">
        <title>Giant virus diversity and host interactions through global metagenomics.</title>
        <authorList>
            <person name="Schulz F."/>
            <person name="Roux S."/>
            <person name="Paez-Espino D."/>
            <person name="Jungbluth S."/>
            <person name="Walsh D.A."/>
            <person name="Denef V.J."/>
            <person name="McMahon K.D."/>
            <person name="Konstantinidis K.T."/>
            <person name="Eloe-Fadrosh E.A."/>
            <person name="Kyrpides N.C."/>
            <person name="Woyke T."/>
        </authorList>
    </citation>
    <scope>NUCLEOTIDE SEQUENCE</scope>
    <source>
        <strain evidence="2">GVMAG-M-3300010160-60</strain>
    </source>
</reference>
<dbReference type="InterPro" id="IPR015797">
    <property type="entry name" value="NUDIX_hydrolase-like_dom_sf"/>
</dbReference>
<dbReference type="SUPFAM" id="SSF55811">
    <property type="entry name" value="Nudix"/>
    <property type="match status" value="1"/>
</dbReference>
<evidence type="ECO:0000313" key="2">
    <source>
        <dbReference type="EMBL" id="QHS90435.1"/>
    </source>
</evidence>
<dbReference type="EMBL" id="MN739136">
    <property type="protein sequence ID" value="QHS90435.1"/>
    <property type="molecule type" value="Genomic_DNA"/>
</dbReference>
<evidence type="ECO:0000259" key="1">
    <source>
        <dbReference type="PROSITE" id="PS51462"/>
    </source>
</evidence>
<sequence length="164" mass="19318">MKKHIRVTKNLDNDISKVITAGGLILYKKDKSGNLKLLLIKKKGMYEDIGGKIDLGDKTIYDTVAREVEEETNNVISSNSIIERIKKAQYFYSGHSKYVIFVVKANSNERHLRKEDFGETELHDDIERTIKWTSLIKFMKNKMNWRMRNKQLFDKLYELEKNEN</sequence>
<feature type="domain" description="Nudix hydrolase" evidence="1">
    <location>
        <begin position="16"/>
        <end position="160"/>
    </location>
</feature>
<dbReference type="PROSITE" id="PS51462">
    <property type="entry name" value="NUDIX"/>
    <property type="match status" value="1"/>
</dbReference>
<accession>A0A6C0BDR4</accession>
<name>A0A6C0BDR4_9ZZZZ</name>
<dbReference type="Pfam" id="PF00293">
    <property type="entry name" value="NUDIX"/>
    <property type="match status" value="1"/>
</dbReference>
<dbReference type="Gene3D" id="3.90.79.10">
    <property type="entry name" value="Nucleoside Triphosphate Pyrophosphohydrolase"/>
    <property type="match status" value="1"/>
</dbReference>
<protein>
    <recommendedName>
        <fullName evidence="1">Nudix hydrolase domain-containing protein</fullName>
    </recommendedName>
</protein>
<dbReference type="AlphaFoldDB" id="A0A6C0BDR4"/>